<dbReference type="Gene3D" id="3.90.550.10">
    <property type="entry name" value="Spore Coat Polysaccharide Biosynthesis Protein SpsA, Chain A"/>
    <property type="match status" value="1"/>
</dbReference>
<dbReference type="Pfam" id="PF00535">
    <property type="entry name" value="Glycos_transf_2"/>
    <property type="match status" value="1"/>
</dbReference>
<name>A0A401Z7G0_9CHLR</name>
<feature type="domain" description="Glycosyltransferase 2-like" evidence="2">
    <location>
        <begin position="11"/>
        <end position="165"/>
    </location>
</feature>
<proteinExistence type="predicted"/>
<feature type="region of interest" description="Disordered" evidence="1">
    <location>
        <begin position="233"/>
        <end position="259"/>
    </location>
</feature>
<dbReference type="OrthoDB" id="9802649at2"/>
<comment type="caution">
    <text evidence="3">The sequence shown here is derived from an EMBL/GenBank/DDBJ whole genome shotgun (WGS) entry which is preliminary data.</text>
</comment>
<feature type="compositionally biased region" description="Polar residues" evidence="1">
    <location>
        <begin position="238"/>
        <end position="259"/>
    </location>
</feature>
<organism evidence="3 4">
    <name type="scientific">Dictyobacter aurantiacus</name>
    <dbReference type="NCBI Taxonomy" id="1936993"/>
    <lineage>
        <taxon>Bacteria</taxon>
        <taxon>Bacillati</taxon>
        <taxon>Chloroflexota</taxon>
        <taxon>Ktedonobacteria</taxon>
        <taxon>Ktedonobacterales</taxon>
        <taxon>Dictyobacteraceae</taxon>
        <taxon>Dictyobacter</taxon>
    </lineage>
</organism>
<protein>
    <recommendedName>
        <fullName evidence="2">Glycosyltransferase 2-like domain-containing protein</fullName>
    </recommendedName>
</protein>
<dbReference type="CDD" id="cd04179">
    <property type="entry name" value="DPM_DPG-synthase_like"/>
    <property type="match status" value="1"/>
</dbReference>
<dbReference type="PANTHER" id="PTHR48090">
    <property type="entry name" value="UNDECAPRENYL-PHOSPHATE 4-DEOXY-4-FORMAMIDO-L-ARABINOSE TRANSFERASE-RELATED"/>
    <property type="match status" value="1"/>
</dbReference>
<dbReference type="Proteomes" id="UP000287224">
    <property type="component" value="Unassembled WGS sequence"/>
</dbReference>
<dbReference type="EMBL" id="BIFQ01000001">
    <property type="protein sequence ID" value="GCE02775.1"/>
    <property type="molecule type" value="Genomic_DNA"/>
</dbReference>
<dbReference type="InterPro" id="IPR050256">
    <property type="entry name" value="Glycosyltransferase_2"/>
</dbReference>
<evidence type="ECO:0000259" key="2">
    <source>
        <dbReference type="Pfam" id="PF00535"/>
    </source>
</evidence>
<evidence type="ECO:0000313" key="4">
    <source>
        <dbReference type="Proteomes" id="UP000287224"/>
    </source>
</evidence>
<evidence type="ECO:0000256" key="1">
    <source>
        <dbReference type="SAM" id="MobiDB-lite"/>
    </source>
</evidence>
<evidence type="ECO:0000313" key="3">
    <source>
        <dbReference type="EMBL" id="GCE02775.1"/>
    </source>
</evidence>
<gene>
    <name evidence="3" type="ORF">KDAU_01040</name>
</gene>
<reference evidence="4" key="1">
    <citation type="submission" date="2018-12" db="EMBL/GenBank/DDBJ databases">
        <title>Tengunoibacter tsumagoiensis gen. nov., sp. nov., Dictyobacter kobayashii sp. nov., D. alpinus sp. nov., and D. joshuensis sp. nov. and description of Dictyobacteraceae fam. nov. within the order Ktedonobacterales isolated from Tengu-no-mugimeshi.</title>
        <authorList>
            <person name="Wang C.M."/>
            <person name="Zheng Y."/>
            <person name="Sakai Y."/>
            <person name="Toyoda A."/>
            <person name="Minakuchi Y."/>
            <person name="Abe K."/>
            <person name="Yokota A."/>
            <person name="Yabe S."/>
        </authorList>
    </citation>
    <scope>NUCLEOTIDE SEQUENCE [LARGE SCALE GENOMIC DNA]</scope>
    <source>
        <strain evidence="4">S-27</strain>
    </source>
</reference>
<accession>A0A401Z7G0</accession>
<sequence>MQEAKYYPNISVVIPTRNEAENLYHTLPMIPSIVTEVILVDGHSIDNTIEVAKSLYPSIRILEQTGTGKGDAMRLGFANCTGDIIIMLDADGSAHPAEIYRFVEALMAGYDFAKGSRFIKGGGSDDLTWLRRLGNYGLCAFVNILFGQKYSDLCYGYNAFWRRSLDYAHLDCTGFEIETQICLRMYKSKMKITEVPSMEHARIHGQSNLRTFRDGWRVLKTIIRERSLSGVTPKPQDVSFTSEYESRTSSPSLSTEVTL</sequence>
<dbReference type="AlphaFoldDB" id="A0A401Z7G0"/>
<keyword evidence="4" id="KW-1185">Reference proteome</keyword>
<dbReference type="RefSeq" id="WP_126594122.1">
    <property type="nucleotide sequence ID" value="NZ_BIFQ01000001.1"/>
</dbReference>
<dbReference type="InterPro" id="IPR001173">
    <property type="entry name" value="Glyco_trans_2-like"/>
</dbReference>
<dbReference type="SUPFAM" id="SSF53448">
    <property type="entry name" value="Nucleotide-diphospho-sugar transferases"/>
    <property type="match status" value="1"/>
</dbReference>
<dbReference type="PANTHER" id="PTHR48090:SF7">
    <property type="entry name" value="RFBJ PROTEIN"/>
    <property type="match status" value="1"/>
</dbReference>
<dbReference type="InterPro" id="IPR029044">
    <property type="entry name" value="Nucleotide-diphossugar_trans"/>
</dbReference>